<keyword evidence="3" id="KW-0378">Hydrolase</keyword>
<accession>A0ABX8SRS9</accession>
<evidence type="ECO:0000256" key="2">
    <source>
        <dbReference type="ARBA" id="ARBA00022759"/>
    </source>
</evidence>
<dbReference type="Gene3D" id="2.40.50.90">
    <property type="match status" value="1"/>
</dbReference>
<organism evidence="5 6">
    <name type="scientific">Alcaligenes ammonioxydans</name>
    <dbReference type="NCBI Taxonomy" id="2582914"/>
    <lineage>
        <taxon>Bacteria</taxon>
        <taxon>Pseudomonadati</taxon>
        <taxon>Pseudomonadota</taxon>
        <taxon>Betaproteobacteria</taxon>
        <taxon>Burkholderiales</taxon>
        <taxon>Alcaligenaceae</taxon>
        <taxon>Alcaligenes</taxon>
    </lineage>
</organism>
<dbReference type="InterPro" id="IPR035437">
    <property type="entry name" value="SNase_OB-fold_sf"/>
</dbReference>
<evidence type="ECO:0000313" key="5">
    <source>
        <dbReference type="EMBL" id="QXX78389.1"/>
    </source>
</evidence>
<dbReference type="InterPro" id="IPR016071">
    <property type="entry name" value="Staphylococal_nuclease_OB-fold"/>
</dbReference>
<evidence type="ECO:0000256" key="3">
    <source>
        <dbReference type="ARBA" id="ARBA00022801"/>
    </source>
</evidence>
<sequence>MRSIYNLLAWFLQSAWSVVRIMIVFPLSGFSSLTRRAAVCAGLTALMTAWTGPVQAQGFELTGRVVRVADGDTLTILSGNRKQERVRLASIDAPETTKDSRRPGQPFAEASRRFLSDLVSGQHLTLSCHERDRHGRAVCDVPLAGGETANQKLVRAGMAMANREKGGRFLRDPRIAELEREAQQARVGIWSEPNPVPPWKWRYDCWQQGQC</sequence>
<dbReference type="InterPro" id="IPR002071">
    <property type="entry name" value="Thermonucl_AS"/>
</dbReference>
<keyword evidence="1" id="KW-0540">Nuclease</keyword>
<dbReference type="Pfam" id="PF00565">
    <property type="entry name" value="SNase"/>
    <property type="match status" value="1"/>
</dbReference>
<dbReference type="Proteomes" id="UP000826050">
    <property type="component" value="Chromosome"/>
</dbReference>
<reference evidence="5 6" key="1">
    <citation type="submission" date="2020-02" db="EMBL/GenBank/DDBJ databases">
        <title>Partial ammonium oxidation to N2 by heterotrophic bacteria.</title>
        <authorList>
            <person name="Wu M."/>
        </authorList>
    </citation>
    <scope>NUCLEOTIDE SEQUENCE [LARGE SCALE GENOMIC DNA]</scope>
    <source>
        <strain evidence="5 6">HO-1</strain>
    </source>
</reference>
<evidence type="ECO:0000256" key="1">
    <source>
        <dbReference type="ARBA" id="ARBA00022722"/>
    </source>
</evidence>
<feature type="domain" description="TNase-like" evidence="4">
    <location>
        <begin position="59"/>
        <end position="192"/>
    </location>
</feature>
<dbReference type="RefSeq" id="WP_003802584.1">
    <property type="nucleotide sequence ID" value="NZ_CP049362.1"/>
</dbReference>
<dbReference type="PANTHER" id="PTHR12302">
    <property type="entry name" value="EBNA2 BINDING PROTEIN P100"/>
    <property type="match status" value="1"/>
</dbReference>
<keyword evidence="2" id="KW-0255">Endonuclease</keyword>
<dbReference type="SMART" id="SM00318">
    <property type="entry name" value="SNc"/>
    <property type="match status" value="1"/>
</dbReference>
<name>A0ABX8SRS9_9BURK</name>
<dbReference type="EMBL" id="CP049362">
    <property type="protein sequence ID" value="QXX78389.1"/>
    <property type="molecule type" value="Genomic_DNA"/>
</dbReference>
<dbReference type="PROSITE" id="PS01123">
    <property type="entry name" value="TNASE_1"/>
    <property type="match status" value="1"/>
</dbReference>
<dbReference type="PANTHER" id="PTHR12302:SF3">
    <property type="entry name" value="SERINE_THREONINE-PROTEIN KINASE 31"/>
    <property type="match status" value="1"/>
</dbReference>
<dbReference type="SUPFAM" id="SSF50199">
    <property type="entry name" value="Staphylococcal nuclease"/>
    <property type="match status" value="1"/>
</dbReference>
<gene>
    <name evidence="5" type="ORF">FE795_04750</name>
</gene>
<keyword evidence="6" id="KW-1185">Reference proteome</keyword>
<protein>
    <submittedName>
        <fullName evidence="5">Thermonuclease family protein</fullName>
    </submittedName>
</protein>
<evidence type="ECO:0000313" key="6">
    <source>
        <dbReference type="Proteomes" id="UP000826050"/>
    </source>
</evidence>
<dbReference type="PROSITE" id="PS50830">
    <property type="entry name" value="TNASE_3"/>
    <property type="match status" value="1"/>
</dbReference>
<evidence type="ECO:0000259" key="4">
    <source>
        <dbReference type="PROSITE" id="PS50830"/>
    </source>
</evidence>
<proteinExistence type="predicted"/>